<feature type="region of interest" description="Disordered" evidence="1">
    <location>
        <begin position="1"/>
        <end position="34"/>
    </location>
</feature>
<accession>A0A7H0K9W9</accession>
<sequence length="341" mass="35767">MSTPYNGGGYEPYPEHPEGSHPENGAYPGYNPGNAGNAGNADNYDSYDAFDVNTAAQASGASALRFHGQQLTDNIPGDGVSPHPINDPASNGWFHVKGNGKVQVFEALTWAFKAMFANAKLWIPLGIIYALLALIPQFIPALGFISPIVMLLVVPWFVSVALQETLAKEFTYNDTKAPAYGKTLGVSALLGFALTVVMGILMVVLAAGALSTIDPNSLPNPNAQDVSVEEMRSLVRPVLGALAISGVVSALLAPFFLMQTWYAADNNGSFGHAFSAGFKAGASNYLKLLGLFLIVMVLNTVGAALFGLGLIVTAPVTLLAMAYAYRQISGGPVPKEAVATA</sequence>
<feature type="transmembrane region" description="Helical" evidence="2">
    <location>
        <begin position="145"/>
        <end position="162"/>
    </location>
</feature>
<evidence type="ECO:0000256" key="2">
    <source>
        <dbReference type="SAM" id="Phobius"/>
    </source>
</evidence>
<keyword evidence="2" id="KW-0812">Transmembrane</keyword>
<reference evidence="3 4" key="1">
    <citation type="submission" date="2020-05" db="EMBL/GenBank/DDBJ databases">
        <title>Descriptions of Corynebacterium xxxx sp. nov., Corynebacterium yyyy sp. nov. and Corynebacterium zzzz sp. nov.</title>
        <authorList>
            <person name="Zhang G."/>
        </authorList>
    </citation>
    <scope>NUCLEOTIDE SEQUENCE [LARGE SCALE GENOMIC DNA]</scope>
    <source>
        <strain evidence="4">zg-913</strain>
    </source>
</reference>
<gene>
    <name evidence="3" type="ORF">HMA55_01510</name>
</gene>
<feature type="transmembrane region" description="Helical" evidence="2">
    <location>
        <begin position="238"/>
        <end position="264"/>
    </location>
</feature>
<keyword evidence="4" id="KW-1185">Reference proteome</keyword>
<evidence type="ECO:0000313" key="4">
    <source>
        <dbReference type="Proteomes" id="UP000577408"/>
    </source>
</evidence>
<feature type="transmembrane region" description="Helical" evidence="2">
    <location>
        <begin position="121"/>
        <end position="139"/>
    </location>
</feature>
<feature type="compositionally biased region" description="Gly residues" evidence="1">
    <location>
        <begin position="1"/>
        <end position="10"/>
    </location>
</feature>
<feature type="compositionally biased region" description="Low complexity" evidence="1">
    <location>
        <begin position="24"/>
        <end position="34"/>
    </location>
</feature>
<protein>
    <submittedName>
        <fullName evidence="3">Uncharacterized protein</fullName>
    </submittedName>
</protein>
<dbReference type="AlphaFoldDB" id="A0A7H0K9W9"/>
<proteinExistence type="predicted"/>
<keyword evidence="2" id="KW-0472">Membrane</keyword>
<comment type="caution">
    <text evidence="3">The sequence shown here is derived from an EMBL/GenBank/DDBJ whole genome shotgun (WGS) entry which is preliminary data.</text>
</comment>
<dbReference type="Proteomes" id="UP000577408">
    <property type="component" value="Unassembled WGS sequence"/>
</dbReference>
<feature type="transmembrane region" description="Helical" evidence="2">
    <location>
        <begin position="183"/>
        <end position="210"/>
    </location>
</feature>
<evidence type="ECO:0000256" key="1">
    <source>
        <dbReference type="SAM" id="MobiDB-lite"/>
    </source>
</evidence>
<evidence type="ECO:0000313" key="3">
    <source>
        <dbReference type="EMBL" id="MBA1836596.1"/>
    </source>
</evidence>
<dbReference type="EMBL" id="JABFED010000001">
    <property type="protein sequence ID" value="MBA1836596.1"/>
    <property type="molecule type" value="Genomic_DNA"/>
</dbReference>
<keyword evidence="2" id="KW-1133">Transmembrane helix</keyword>
<organism evidence="3 4">
    <name type="scientific">Corynebacterium wankanglinii</name>
    <dbReference type="NCBI Taxonomy" id="2735136"/>
    <lineage>
        <taxon>Bacteria</taxon>
        <taxon>Bacillati</taxon>
        <taxon>Actinomycetota</taxon>
        <taxon>Actinomycetes</taxon>
        <taxon>Mycobacteriales</taxon>
        <taxon>Corynebacteriaceae</taxon>
        <taxon>Corynebacterium</taxon>
    </lineage>
</organism>
<dbReference type="RefSeq" id="WP_181191324.1">
    <property type="nucleotide sequence ID" value="NZ_JABFED010000001.1"/>
</dbReference>
<name>A0A7H0K9W9_9CORY</name>